<dbReference type="Proteomes" id="UP000095766">
    <property type="component" value="Unassembled WGS sequence"/>
</dbReference>
<keyword evidence="1" id="KW-0472">Membrane</keyword>
<feature type="transmembrane region" description="Helical" evidence="1">
    <location>
        <begin position="34"/>
        <end position="51"/>
    </location>
</feature>
<keyword evidence="1" id="KW-1133">Transmembrane helix</keyword>
<feature type="transmembrane region" description="Helical" evidence="1">
    <location>
        <begin position="196"/>
        <end position="225"/>
    </location>
</feature>
<organism evidence="2 3">
    <name type="scientific">Bacteroides uniformis</name>
    <dbReference type="NCBI Taxonomy" id="820"/>
    <lineage>
        <taxon>Bacteria</taxon>
        <taxon>Pseudomonadati</taxon>
        <taxon>Bacteroidota</taxon>
        <taxon>Bacteroidia</taxon>
        <taxon>Bacteroidales</taxon>
        <taxon>Bacteroidaceae</taxon>
        <taxon>Bacteroides</taxon>
    </lineage>
</organism>
<feature type="transmembrane region" description="Helical" evidence="1">
    <location>
        <begin position="170"/>
        <end position="189"/>
    </location>
</feature>
<feature type="transmembrane region" description="Helical" evidence="1">
    <location>
        <begin position="88"/>
        <end position="106"/>
    </location>
</feature>
<gene>
    <name evidence="2" type="ORF">ERS852510_02323</name>
</gene>
<dbReference type="EMBL" id="CZAO01000010">
    <property type="protein sequence ID" value="CUP77632.1"/>
    <property type="molecule type" value="Genomic_DNA"/>
</dbReference>
<keyword evidence="1" id="KW-0812">Transmembrane</keyword>
<evidence type="ECO:0000313" key="3">
    <source>
        <dbReference type="Proteomes" id="UP000095766"/>
    </source>
</evidence>
<proteinExistence type="predicted"/>
<evidence type="ECO:0008006" key="4">
    <source>
        <dbReference type="Google" id="ProtNLM"/>
    </source>
</evidence>
<feature type="transmembrane region" description="Helical" evidence="1">
    <location>
        <begin position="118"/>
        <end position="138"/>
    </location>
</feature>
<name>A0A174QWP4_BACUN</name>
<evidence type="ECO:0000313" key="2">
    <source>
        <dbReference type="EMBL" id="CUP77632.1"/>
    </source>
</evidence>
<accession>A0A174QWP4</accession>
<dbReference type="AlphaFoldDB" id="A0A174QWP4"/>
<feature type="transmembrane region" description="Helical" evidence="1">
    <location>
        <begin position="63"/>
        <end position="82"/>
    </location>
</feature>
<evidence type="ECO:0000256" key="1">
    <source>
        <dbReference type="SAM" id="Phobius"/>
    </source>
</evidence>
<feature type="transmembrane region" description="Helical" evidence="1">
    <location>
        <begin position="361"/>
        <end position="390"/>
    </location>
</feature>
<protein>
    <recommendedName>
        <fullName evidence="4">O-antigen ligase domain-containing protein</fullName>
    </recommendedName>
</protein>
<feature type="transmembrane region" description="Helical" evidence="1">
    <location>
        <begin position="231"/>
        <end position="251"/>
    </location>
</feature>
<reference evidence="2 3" key="1">
    <citation type="submission" date="2015-09" db="EMBL/GenBank/DDBJ databases">
        <authorList>
            <consortium name="Pathogen Informatics"/>
        </authorList>
    </citation>
    <scope>NUCLEOTIDE SEQUENCE [LARGE SCALE GENOMIC DNA]</scope>
    <source>
        <strain evidence="2 3">2789STDY5834898</strain>
    </source>
</reference>
<sequence length="403" mass="46567">MESLNTKIYSRQETLLSFFLPVAFFLFQYGSYGIYGIMYTYLLFCCIYYIFKYQHIPVFKPLVFYTICLVLFTFVNCAFVGGVLTRRLIVSIFLYLFCGYSVSIIAEHVDKDALYRCWKFLGIVVGVVIVCQFFQITFQHHSVHVINVLPLTQADIDACYNWIADHDRPIAFFTEPAAVVGFLIPLLAMAQQKRDFFCFISVSIFILLTSSTSGLIVLIIMWPVYLFRKNNFRTCVLVFFLVAVIVYIFLATDLFRTSVDKVIYETSGESSNMYVRVIMGWNIFFNLDIRSMIMGIPDIDLTDFALRHAADLVNGGVIWGDDELYTNTAQKLFLFSGFIGAGVYIWMLNKLYKSLEKDAKPYFWSVIVLMFFSSNFYFSGLFVMQFIFLLSHSTLSIEKIKAN</sequence>
<feature type="transmembrane region" description="Helical" evidence="1">
    <location>
        <begin position="332"/>
        <end position="349"/>
    </location>
</feature>